<dbReference type="Gene3D" id="2.115.10.20">
    <property type="entry name" value="Glycosyl hydrolase domain, family 43"/>
    <property type="match status" value="1"/>
</dbReference>
<proteinExistence type="predicted"/>
<evidence type="ECO:0000313" key="1">
    <source>
        <dbReference type="EMBL" id="MBC3916973.1"/>
    </source>
</evidence>
<protein>
    <submittedName>
        <fullName evidence="1">BNR-4 repeat-containing protein</fullName>
    </submittedName>
</protein>
<comment type="caution">
    <text evidence="1">The sequence shown here is derived from an EMBL/GenBank/DDBJ whole genome shotgun (WGS) entry which is preliminary data.</text>
</comment>
<accession>A0ABR6ZN23</accession>
<dbReference type="EMBL" id="JACOGF010000002">
    <property type="protein sequence ID" value="MBC3916973.1"/>
    <property type="molecule type" value="Genomic_DNA"/>
</dbReference>
<reference evidence="1 2" key="1">
    <citation type="submission" date="2020-08" db="EMBL/GenBank/DDBJ databases">
        <title>Novel species isolated from subtropical streams in China.</title>
        <authorList>
            <person name="Lu H."/>
        </authorList>
    </citation>
    <scope>NUCLEOTIDE SEQUENCE [LARGE SCALE GENOMIC DNA]</scope>
    <source>
        <strain evidence="1 2">CY18W</strain>
    </source>
</reference>
<name>A0ABR6ZN23_9BURK</name>
<keyword evidence="2" id="KW-1185">Reference proteome</keyword>
<dbReference type="Pfam" id="PF15892">
    <property type="entry name" value="BNR_4"/>
    <property type="match status" value="1"/>
</dbReference>
<dbReference type="Proteomes" id="UP000650424">
    <property type="component" value="Unassembled WGS sequence"/>
</dbReference>
<gene>
    <name evidence="1" type="ORF">H8L32_05745</name>
</gene>
<evidence type="ECO:0000313" key="2">
    <source>
        <dbReference type="Proteomes" id="UP000650424"/>
    </source>
</evidence>
<organism evidence="1 2">
    <name type="scientific">Undibacterium hunanense</name>
    <dbReference type="NCBI Taxonomy" id="2762292"/>
    <lineage>
        <taxon>Bacteria</taxon>
        <taxon>Pseudomonadati</taxon>
        <taxon>Pseudomonadota</taxon>
        <taxon>Betaproteobacteria</taxon>
        <taxon>Burkholderiales</taxon>
        <taxon>Oxalobacteraceae</taxon>
        <taxon>Undibacterium</taxon>
    </lineage>
</organism>
<sequence>MSSHLAIADTSTATLASAPAQLPISIEAIDRVWSGHTVPFAMATSKDHLYVAYYDANRQLTVAQRPLNAPSHWVYHKLDTWLGWDSHNLIAMTLDASGAVHIAANMHVDPLTMFRSDTTGDVRTLQRVPKMLDAAREKAMTYPVFLKNHQGQLIFKYRDGSSGRGNEIYNIYDEKSQSWKALTNSPLTDGEGQRNAYFMGPTKGKDGYFHVAWVWRESPSAETNHDLSYAKSRDLVHWERANGSPLTLPIRLKQAEIVDPVPVSGGMINNNTVLGFDEEGRAIITYHKYDAAGNTQIWLARHEKAGWKLKQISAWTNYRWDFKGNGSLNSEIFVEGARPGKPGQLLVAVTRLGQRLEFSVDSRTLETVTENKLAGVAEMFATYFKPGPDMQINTTETSDANGRVYRLAWTAQAPHRDLPLTEIVPATDLKLFVFNPGKP</sequence>
<dbReference type="InterPro" id="IPR023296">
    <property type="entry name" value="Glyco_hydro_beta-prop_sf"/>
</dbReference>